<evidence type="ECO:0000256" key="3">
    <source>
        <dbReference type="ARBA" id="ARBA00022737"/>
    </source>
</evidence>
<keyword evidence="3" id="KW-0677">Repeat</keyword>
<dbReference type="PANTHER" id="PTHR45783">
    <property type="entry name" value="KINESIN LIGHT CHAIN"/>
    <property type="match status" value="1"/>
</dbReference>
<evidence type="ECO:0000313" key="7">
    <source>
        <dbReference type="Proteomes" id="UP000326565"/>
    </source>
</evidence>
<dbReference type="GO" id="GO:0005737">
    <property type="term" value="C:cytoplasm"/>
    <property type="evidence" value="ECO:0007669"/>
    <property type="project" value="UniProtKB-SubCell"/>
</dbReference>
<dbReference type="InterPro" id="IPR017946">
    <property type="entry name" value="PLC-like_Pdiesterase_TIM-brl"/>
</dbReference>
<dbReference type="PANTHER" id="PTHR45783:SF3">
    <property type="entry name" value="KINESIN LIGHT CHAIN"/>
    <property type="match status" value="1"/>
</dbReference>
<evidence type="ECO:0000256" key="1">
    <source>
        <dbReference type="ARBA" id="ARBA00004496"/>
    </source>
</evidence>
<dbReference type="AlphaFoldDB" id="A0A5N5XEY9"/>
<dbReference type="GO" id="GO:0005871">
    <property type="term" value="C:kinesin complex"/>
    <property type="evidence" value="ECO:0007669"/>
    <property type="project" value="InterPro"/>
</dbReference>
<sequence>MLISTLCLWALTTAVLPLVACIPHSFPDQTPLINQLETPMATKGTPLWAVAHRVSYIKSLDIALSDGANAIEMDMCPYEEGWFVNHDCSSPSASPEGKQSAADMFRAIGQRRNASDTIGFVFLDLKNPRCSSTPACRLSTLQNLARKYLEPYGVRVLYAFTDPDNSVAFRSIGESLTTDEAVSVSRPFAGAEKILKDFEGQGKLIPTAKRVMDKGVSVFQDLGFGDCSGRGIDEYKICSQLKKGACIRDQQHDFARVFTWTTTTETGNLANMLLEKSGVDGLLYGHGTKEYDASARSAALDIINWVERNSDHYYMATNSDRPCDVLEIVGTDLGPNHPETLTSVNNLGVVLERQGKYEEAEAMHQRALEGREKVLGSKHPDILITMNNLAHTWISQDKVQDALALMENCVDLRNRLLGLDHPDAHSSSLSLQTWKENYSLLPTKQLQASVQAGYHEVQEISTECSPEVVTNFTDEEVIALH</sequence>
<evidence type="ECO:0000256" key="4">
    <source>
        <dbReference type="ARBA" id="ARBA00022803"/>
    </source>
</evidence>
<dbReference type="InterPro" id="IPR002151">
    <property type="entry name" value="Kinesin_light"/>
</dbReference>
<dbReference type="EMBL" id="ML732151">
    <property type="protein sequence ID" value="KAB8079299.1"/>
    <property type="molecule type" value="Genomic_DNA"/>
</dbReference>
<protein>
    <submittedName>
        <fullName evidence="6">Tetratricopeptide repeat-domain-containing protein</fullName>
    </submittedName>
</protein>
<dbReference type="InterPro" id="IPR011990">
    <property type="entry name" value="TPR-like_helical_dom_sf"/>
</dbReference>
<comment type="subcellular location">
    <subcellularLocation>
        <location evidence="1">Cytoplasm</location>
    </subcellularLocation>
</comment>
<feature type="chain" id="PRO_5024831395" evidence="5">
    <location>
        <begin position="22"/>
        <end position="481"/>
    </location>
</feature>
<evidence type="ECO:0000256" key="2">
    <source>
        <dbReference type="ARBA" id="ARBA00022490"/>
    </source>
</evidence>
<dbReference type="GO" id="GO:0007018">
    <property type="term" value="P:microtubule-based movement"/>
    <property type="evidence" value="ECO:0007669"/>
    <property type="project" value="TreeGrafter"/>
</dbReference>
<dbReference type="SUPFAM" id="SSF48452">
    <property type="entry name" value="TPR-like"/>
    <property type="match status" value="1"/>
</dbReference>
<dbReference type="GO" id="GO:0008081">
    <property type="term" value="F:phosphoric diester hydrolase activity"/>
    <property type="evidence" value="ECO:0007669"/>
    <property type="project" value="InterPro"/>
</dbReference>
<dbReference type="Pfam" id="PF13374">
    <property type="entry name" value="TPR_10"/>
    <property type="match status" value="2"/>
</dbReference>
<dbReference type="GO" id="GO:0006629">
    <property type="term" value="P:lipid metabolic process"/>
    <property type="evidence" value="ECO:0007669"/>
    <property type="project" value="InterPro"/>
</dbReference>
<accession>A0A5N5XEY9</accession>
<dbReference type="OrthoDB" id="4907280at2759"/>
<keyword evidence="7" id="KW-1185">Reference proteome</keyword>
<keyword evidence="5" id="KW-0732">Signal</keyword>
<reference evidence="6 7" key="1">
    <citation type="submission" date="2019-04" db="EMBL/GenBank/DDBJ databases">
        <title>Friends and foes A comparative genomics study of 23 Aspergillus species from section Flavi.</title>
        <authorList>
            <consortium name="DOE Joint Genome Institute"/>
            <person name="Kjaerbolling I."/>
            <person name="Vesth T."/>
            <person name="Frisvad J.C."/>
            <person name="Nybo J.L."/>
            <person name="Theobald S."/>
            <person name="Kildgaard S."/>
            <person name="Isbrandt T."/>
            <person name="Kuo A."/>
            <person name="Sato A."/>
            <person name="Lyhne E.K."/>
            <person name="Kogle M.E."/>
            <person name="Wiebenga A."/>
            <person name="Kun R.S."/>
            <person name="Lubbers R.J."/>
            <person name="Makela M.R."/>
            <person name="Barry K."/>
            <person name="Chovatia M."/>
            <person name="Clum A."/>
            <person name="Daum C."/>
            <person name="Haridas S."/>
            <person name="He G."/>
            <person name="LaButti K."/>
            <person name="Lipzen A."/>
            <person name="Mondo S."/>
            <person name="Riley R."/>
            <person name="Salamov A."/>
            <person name="Simmons B.A."/>
            <person name="Magnuson J.K."/>
            <person name="Henrissat B."/>
            <person name="Mortensen U.H."/>
            <person name="Larsen T.O."/>
            <person name="Devries R.P."/>
            <person name="Grigoriev I.V."/>
            <person name="Machida M."/>
            <person name="Baker S.E."/>
            <person name="Andersen M.R."/>
        </authorList>
    </citation>
    <scope>NUCLEOTIDE SEQUENCE [LARGE SCALE GENOMIC DNA]</scope>
    <source>
        <strain evidence="6 7">CBS 151.66</strain>
    </source>
</reference>
<dbReference type="Gene3D" id="1.25.40.10">
    <property type="entry name" value="Tetratricopeptide repeat domain"/>
    <property type="match status" value="1"/>
</dbReference>
<dbReference type="Gene3D" id="3.20.20.190">
    <property type="entry name" value="Phosphatidylinositol (PI) phosphodiesterase"/>
    <property type="match status" value="1"/>
</dbReference>
<dbReference type="Proteomes" id="UP000326565">
    <property type="component" value="Unassembled WGS sequence"/>
</dbReference>
<keyword evidence="4" id="KW-0802">TPR repeat</keyword>
<feature type="signal peptide" evidence="5">
    <location>
        <begin position="1"/>
        <end position="21"/>
    </location>
</feature>
<organism evidence="6 7">
    <name type="scientific">Aspergillus leporis</name>
    <dbReference type="NCBI Taxonomy" id="41062"/>
    <lineage>
        <taxon>Eukaryota</taxon>
        <taxon>Fungi</taxon>
        <taxon>Dikarya</taxon>
        <taxon>Ascomycota</taxon>
        <taxon>Pezizomycotina</taxon>
        <taxon>Eurotiomycetes</taxon>
        <taxon>Eurotiomycetidae</taxon>
        <taxon>Eurotiales</taxon>
        <taxon>Aspergillaceae</taxon>
        <taxon>Aspergillus</taxon>
        <taxon>Aspergillus subgen. Circumdati</taxon>
    </lineage>
</organism>
<gene>
    <name evidence="6" type="ORF">BDV29DRAFT_151903</name>
</gene>
<evidence type="ECO:0000313" key="6">
    <source>
        <dbReference type="EMBL" id="KAB8079299.1"/>
    </source>
</evidence>
<evidence type="ECO:0000256" key="5">
    <source>
        <dbReference type="SAM" id="SignalP"/>
    </source>
</evidence>
<dbReference type="GO" id="GO:0019894">
    <property type="term" value="F:kinesin binding"/>
    <property type="evidence" value="ECO:0007669"/>
    <property type="project" value="TreeGrafter"/>
</dbReference>
<name>A0A5N5XEY9_9EURO</name>
<keyword evidence="2" id="KW-0963">Cytoplasm</keyword>
<proteinExistence type="predicted"/>